<feature type="region of interest" description="Disordered" evidence="2">
    <location>
        <begin position="1204"/>
        <end position="1236"/>
    </location>
</feature>
<evidence type="ECO:0000256" key="2">
    <source>
        <dbReference type="SAM" id="MobiDB-lite"/>
    </source>
</evidence>
<proteinExistence type="predicted"/>
<comment type="caution">
    <text evidence="4">The sequence shown here is derived from an EMBL/GenBank/DDBJ whole genome shotgun (WGS) entry which is preliminary data.</text>
</comment>
<dbReference type="EMBL" id="CAMXCT020005890">
    <property type="protein sequence ID" value="CAL1166895.1"/>
    <property type="molecule type" value="Genomic_DNA"/>
</dbReference>
<dbReference type="EMBL" id="CAMXCT030005890">
    <property type="protein sequence ID" value="CAL4800832.1"/>
    <property type="molecule type" value="Genomic_DNA"/>
</dbReference>
<feature type="compositionally biased region" description="Basic and acidic residues" evidence="2">
    <location>
        <begin position="986"/>
        <end position="997"/>
    </location>
</feature>
<evidence type="ECO:0000256" key="1">
    <source>
        <dbReference type="PROSITE-ProRule" id="PRU00047"/>
    </source>
</evidence>
<name>A0A9P1DNL7_9DINO</name>
<dbReference type="OrthoDB" id="413361at2759"/>
<organism evidence="4">
    <name type="scientific">Cladocopium goreaui</name>
    <dbReference type="NCBI Taxonomy" id="2562237"/>
    <lineage>
        <taxon>Eukaryota</taxon>
        <taxon>Sar</taxon>
        <taxon>Alveolata</taxon>
        <taxon>Dinophyceae</taxon>
        <taxon>Suessiales</taxon>
        <taxon>Symbiodiniaceae</taxon>
        <taxon>Cladocopium</taxon>
    </lineage>
</organism>
<evidence type="ECO:0000313" key="5">
    <source>
        <dbReference type="EMBL" id="CAL1166895.1"/>
    </source>
</evidence>
<keyword evidence="1" id="KW-0863">Zinc-finger</keyword>
<keyword evidence="1" id="KW-0479">Metal-binding</keyword>
<sequence length="1417" mass="154616">MLSSKDGRCFTCSGVGHARKDCPHASSNTANSKKVAKASPGKGDTSSKNEKVKPVTSSEPSASSSGTYVAEPPVAVTSAAPQSGSSLGSKGLGEVGALIQEASVLMKTLRPSVKAINLKKAAVDGFTTGLLDGGATNALRQGSAEEIACAVPVTVELAAGSAQLYQCVETVVKETHALALIHDLEAYERNKRLGPRLAGESVSEEVVKWWAQRFPETDYDSALVLKQLALHQLAEESRVGGVTYEGSRHEGAGNSEGLKQAIRVAIMALIKEHGLGGEHLRKAFSMDQWRQHILQGHRPFRRDCRACVLDMAADKPHRRRVGRGESSWSMGVDVVPLVKAVDESTSGHVRYAMVATVLVPKVPKGIRKPLVPMEEPQKMVDESMDWGEGYDEEDLPLMDETCDGQGMDEKNVEAAPDREVKSDEHDLDRKCEECREPLPAAHVTLVFPMPSRQQAEVIHALNSLVTKPSDTSQYEPSLAPTEPDRESGGEREGLVDGLNGENSVGDDENVDDEKIREDGDGLDIIGDDSNIEVPPEEWARMNKCGIALRKVKRIQIHDAFLDQHLGLLDAVRDALNHVPLGRNEGGHQGWWLETLQSERLALERDLSALDKEAGSGGLRLCAVQAGGSEQPPTGTDEVLQTMTVSLDVVRGDLEAWKPAMRAEYGGRSFQGVVILYAGCPLQWESGRQSFATMSTAESELLGYTEATTMAQSVEALLRVIHGDVTFEKLLCGDNTSAISILTKPDGPWRTRHLRLRSTCLKEKLNDPNSGWMIRHLKGTGLIADFLTKPRISRAEWIAFWEYMRMREYGATPLATEETEVHHGTASKEPGTDLVKVAKFGMLVGTLHAVAEHYDVGPDRDELMLAVAVLAVVLVVWLYKLTRRSSSLDVSGSVNGFCEGSSAIKSVQGTLCKGWDNLKRAASDVSHFCKSLTVLERVDHSELVEGLEQASHISFHPDHGDDLYEMFQETIEDPEQERSRATGPQERNNEWSEGTREHEPVLQGCEGDEVGHVMGSGLGSGFGSGFGLTMAGLNTTSEVRRQNERSELFDSSPWGSRLIPDARPSLKAMAAPAIGARAFEPPPALTTSGSRLVEDEAVFSKPLGGSRDKWYWLQREEDQYLVRARSKPRIRPFHPLHRNVPLDPGKQLGPSRITVKHFLDDGRREVVHDRWGAVPTSGANQWRGYSVFPIDDAGLHLAEVNVAADTDGGERDPSAMERPRRHCGDRPSPAKLQQVESEEDDGLTVFIGQHVHMLLGDPPANYVGPRLEDNPAGLLPRVPGEDGGLTSYGPITLDEHLDEVPHRLELGHNDQGLPTRHPELVRPTSSRLGLGTNYAHHEGVGTLHQASSASLGHRASSSSAVAVRYGRPDSAAERGVAAMSAVNRTDPPRITRWRNSRKRDQDDDEVASSIISFEEVDA</sequence>
<feature type="domain" description="CCHC-type" evidence="3">
    <location>
        <begin position="8"/>
        <end position="23"/>
    </location>
</feature>
<dbReference type="GO" id="GO:0008270">
    <property type="term" value="F:zinc ion binding"/>
    <property type="evidence" value="ECO:0007669"/>
    <property type="project" value="UniProtKB-KW"/>
</dbReference>
<evidence type="ECO:0000313" key="7">
    <source>
        <dbReference type="Proteomes" id="UP001152797"/>
    </source>
</evidence>
<dbReference type="InterPro" id="IPR001878">
    <property type="entry name" value="Znf_CCHC"/>
</dbReference>
<dbReference type="SUPFAM" id="SSF57756">
    <property type="entry name" value="Retrovirus zinc finger-like domains"/>
    <property type="match status" value="1"/>
</dbReference>
<reference evidence="4" key="1">
    <citation type="submission" date="2022-10" db="EMBL/GenBank/DDBJ databases">
        <authorList>
            <person name="Chen Y."/>
            <person name="Dougan E. K."/>
            <person name="Chan C."/>
            <person name="Rhodes N."/>
            <person name="Thang M."/>
        </authorList>
    </citation>
    <scope>NUCLEOTIDE SEQUENCE</scope>
</reference>
<dbReference type="GO" id="GO:0003676">
    <property type="term" value="F:nucleic acid binding"/>
    <property type="evidence" value="ECO:0007669"/>
    <property type="project" value="InterPro"/>
</dbReference>
<feature type="compositionally biased region" description="Basic and acidic residues" evidence="2">
    <location>
        <begin position="1207"/>
        <end position="1224"/>
    </location>
</feature>
<feature type="compositionally biased region" description="Basic and acidic residues" evidence="2">
    <location>
        <begin position="482"/>
        <end position="494"/>
    </location>
</feature>
<dbReference type="InterPro" id="IPR036875">
    <property type="entry name" value="Znf_CCHC_sf"/>
</dbReference>
<feature type="region of interest" description="Disordered" evidence="2">
    <location>
        <begin position="1381"/>
        <end position="1407"/>
    </location>
</feature>
<feature type="compositionally biased region" description="Basic and acidic residues" evidence="2">
    <location>
        <begin position="407"/>
        <end position="426"/>
    </location>
</feature>
<dbReference type="EMBL" id="CAMXCT010005890">
    <property type="protein sequence ID" value="CAI4013520.1"/>
    <property type="molecule type" value="Genomic_DNA"/>
</dbReference>
<evidence type="ECO:0000259" key="3">
    <source>
        <dbReference type="PROSITE" id="PS50158"/>
    </source>
</evidence>
<dbReference type="PROSITE" id="PS50158">
    <property type="entry name" value="ZF_CCHC"/>
    <property type="match status" value="1"/>
</dbReference>
<accession>A0A9P1DNL7</accession>
<keyword evidence="7" id="KW-1185">Reference proteome</keyword>
<feature type="region of interest" description="Disordered" evidence="2">
    <location>
        <begin position="403"/>
        <end position="426"/>
    </location>
</feature>
<feature type="region of interest" description="Disordered" evidence="2">
    <location>
        <begin position="14"/>
        <end position="69"/>
    </location>
</feature>
<evidence type="ECO:0000313" key="4">
    <source>
        <dbReference type="EMBL" id="CAI4013520.1"/>
    </source>
</evidence>
<gene>
    <name evidence="4" type="ORF">C1SCF055_LOCUS38482</name>
</gene>
<dbReference type="CDD" id="cd09272">
    <property type="entry name" value="RNase_HI_RT_Ty1"/>
    <property type="match status" value="1"/>
</dbReference>
<evidence type="ECO:0000313" key="6">
    <source>
        <dbReference type="EMBL" id="CAL4800832.1"/>
    </source>
</evidence>
<protein>
    <submittedName>
        <fullName evidence="6">Copia protein</fullName>
    </submittedName>
</protein>
<feature type="region of interest" description="Disordered" evidence="2">
    <location>
        <begin position="972"/>
        <end position="997"/>
    </location>
</feature>
<reference evidence="5" key="2">
    <citation type="submission" date="2024-04" db="EMBL/GenBank/DDBJ databases">
        <authorList>
            <person name="Chen Y."/>
            <person name="Shah S."/>
            <person name="Dougan E. K."/>
            <person name="Thang M."/>
            <person name="Chan C."/>
        </authorList>
    </citation>
    <scope>NUCLEOTIDE SEQUENCE [LARGE SCALE GENOMIC DNA]</scope>
</reference>
<feature type="region of interest" description="Disordered" evidence="2">
    <location>
        <begin position="467"/>
        <end position="529"/>
    </location>
</feature>
<dbReference type="Proteomes" id="UP001152797">
    <property type="component" value="Unassembled WGS sequence"/>
</dbReference>
<keyword evidence="1" id="KW-0862">Zinc</keyword>